<proteinExistence type="predicted"/>
<sequence length="131" mass="15214">MVQNGDGRWWFRSSVVQTDDGLERRWSVVDGCSYQLWFRTTVVIGGSDRWWSVMVGDGRWLVVDNDWRWFRTAVVDGRRWSVMVDDGRWSVVDGGSSDRQWSVVVQIDDQNGGGQWWSVVVLIGSGRRWLT</sequence>
<evidence type="ECO:0000313" key="2">
    <source>
        <dbReference type="Proteomes" id="UP001055879"/>
    </source>
</evidence>
<dbReference type="Proteomes" id="UP001055879">
    <property type="component" value="Linkage Group LG11"/>
</dbReference>
<dbReference type="EMBL" id="CM042057">
    <property type="protein sequence ID" value="KAI3692463.1"/>
    <property type="molecule type" value="Genomic_DNA"/>
</dbReference>
<keyword evidence="2" id="KW-1185">Reference proteome</keyword>
<name>A0ACB8Z524_ARCLA</name>
<organism evidence="1 2">
    <name type="scientific">Arctium lappa</name>
    <name type="common">Greater burdock</name>
    <name type="synonym">Lappa major</name>
    <dbReference type="NCBI Taxonomy" id="4217"/>
    <lineage>
        <taxon>Eukaryota</taxon>
        <taxon>Viridiplantae</taxon>
        <taxon>Streptophyta</taxon>
        <taxon>Embryophyta</taxon>
        <taxon>Tracheophyta</taxon>
        <taxon>Spermatophyta</taxon>
        <taxon>Magnoliopsida</taxon>
        <taxon>eudicotyledons</taxon>
        <taxon>Gunneridae</taxon>
        <taxon>Pentapetalae</taxon>
        <taxon>asterids</taxon>
        <taxon>campanulids</taxon>
        <taxon>Asterales</taxon>
        <taxon>Asteraceae</taxon>
        <taxon>Carduoideae</taxon>
        <taxon>Cardueae</taxon>
        <taxon>Arctiinae</taxon>
        <taxon>Arctium</taxon>
    </lineage>
</organism>
<protein>
    <submittedName>
        <fullName evidence="1">Uncharacterized protein</fullName>
    </submittedName>
</protein>
<reference evidence="1 2" key="2">
    <citation type="journal article" date="2022" name="Mol. Ecol. Resour.">
        <title>The genomes of chicory, endive, great burdock and yacon provide insights into Asteraceae paleo-polyploidization history and plant inulin production.</title>
        <authorList>
            <person name="Fan W."/>
            <person name="Wang S."/>
            <person name="Wang H."/>
            <person name="Wang A."/>
            <person name="Jiang F."/>
            <person name="Liu H."/>
            <person name="Zhao H."/>
            <person name="Xu D."/>
            <person name="Zhang Y."/>
        </authorList>
    </citation>
    <scope>NUCLEOTIDE SEQUENCE [LARGE SCALE GENOMIC DNA]</scope>
    <source>
        <strain evidence="2">cv. Niubang</strain>
    </source>
</reference>
<accession>A0ACB8Z524</accession>
<evidence type="ECO:0000313" key="1">
    <source>
        <dbReference type="EMBL" id="KAI3692463.1"/>
    </source>
</evidence>
<gene>
    <name evidence="1" type="ORF">L6452_32279</name>
</gene>
<reference evidence="2" key="1">
    <citation type="journal article" date="2022" name="Mol. Ecol. Resour.">
        <title>The genomes of chicory, endive, great burdock and yacon provide insights into Asteraceae palaeo-polyploidization history and plant inulin production.</title>
        <authorList>
            <person name="Fan W."/>
            <person name="Wang S."/>
            <person name="Wang H."/>
            <person name="Wang A."/>
            <person name="Jiang F."/>
            <person name="Liu H."/>
            <person name="Zhao H."/>
            <person name="Xu D."/>
            <person name="Zhang Y."/>
        </authorList>
    </citation>
    <scope>NUCLEOTIDE SEQUENCE [LARGE SCALE GENOMIC DNA]</scope>
    <source>
        <strain evidence="2">cv. Niubang</strain>
    </source>
</reference>
<comment type="caution">
    <text evidence="1">The sequence shown here is derived from an EMBL/GenBank/DDBJ whole genome shotgun (WGS) entry which is preliminary data.</text>
</comment>